<organism evidence="2 3">
    <name type="scientific">Melanomma pulvis-pyrius CBS 109.77</name>
    <dbReference type="NCBI Taxonomy" id="1314802"/>
    <lineage>
        <taxon>Eukaryota</taxon>
        <taxon>Fungi</taxon>
        <taxon>Dikarya</taxon>
        <taxon>Ascomycota</taxon>
        <taxon>Pezizomycotina</taxon>
        <taxon>Dothideomycetes</taxon>
        <taxon>Pleosporomycetidae</taxon>
        <taxon>Pleosporales</taxon>
        <taxon>Melanommataceae</taxon>
        <taxon>Melanomma</taxon>
    </lineage>
</organism>
<sequence length="82" mass="8877">MRTHARTHAPSIPSHSLPNLPSWRSGTPALDPRALIGIAAGGPQAPRCEGWGGRGGLFCSASLRPGWTIGCCWLWAWRWVSM</sequence>
<accession>A0A6A6XMR2</accession>
<keyword evidence="3" id="KW-1185">Reference proteome</keyword>
<feature type="compositionally biased region" description="Polar residues" evidence="1">
    <location>
        <begin position="13"/>
        <end position="25"/>
    </location>
</feature>
<feature type="region of interest" description="Disordered" evidence="1">
    <location>
        <begin position="1"/>
        <end position="25"/>
    </location>
</feature>
<evidence type="ECO:0000256" key="1">
    <source>
        <dbReference type="SAM" id="MobiDB-lite"/>
    </source>
</evidence>
<dbReference type="Proteomes" id="UP000799757">
    <property type="component" value="Unassembled WGS sequence"/>
</dbReference>
<evidence type="ECO:0000313" key="2">
    <source>
        <dbReference type="EMBL" id="KAF2797514.1"/>
    </source>
</evidence>
<protein>
    <submittedName>
        <fullName evidence="2">Uncharacterized protein</fullName>
    </submittedName>
</protein>
<evidence type="ECO:0000313" key="3">
    <source>
        <dbReference type="Proteomes" id="UP000799757"/>
    </source>
</evidence>
<gene>
    <name evidence="2" type="ORF">K505DRAFT_139877</name>
</gene>
<reference evidence="2" key="1">
    <citation type="journal article" date="2020" name="Stud. Mycol.">
        <title>101 Dothideomycetes genomes: a test case for predicting lifestyles and emergence of pathogens.</title>
        <authorList>
            <person name="Haridas S."/>
            <person name="Albert R."/>
            <person name="Binder M."/>
            <person name="Bloem J."/>
            <person name="Labutti K."/>
            <person name="Salamov A."/>
            <person name="Andreopoulos B."/>
            <person name="Baker S."/>
            <person name="Barry K."/>
            <person name="Bills G."/>
            <person name="Bluhm B."/>
            <person name="Cannon C."/>
            <person name="Castanera R."/>
            <person name="Culley D."/>
            <person name="Daum C."/>
            <person name="Ezra D."/>
            <person name="Gonzalez J."/>
            <person name="Henrissat B."/>
            <person name="Kuo A."/>
            <person name="Liang C."/>
            <person name="Lipzen A."/>
            <person name="Lutzoni F."/>
            <person name="Magnuson J."/>
            <person name="Mondo S."/>
            <person name="Nolan M."/>
            <person name="Ohm R."/>
            <person name="Pangilinan J."/>
            <person name="Park H.-J."/>
            <person name="Ramirez L."/>
            <person name="Alfaro M."/>
            <person name="Sun H."/>
            <person name="Tritt A."/>
            <person name="Yoshinaga Y."/>
            <person name="Zwiers L.-H."/>
            <person name="Turgeon B."/>
            <person name="Goodwin S."/>
            <person name="Spatafora J."/>
            <person name="Crous P."/>
            <person name="Grigoriev I."/>
        </authorList>
    </citation>
    <scope>NUCLEOTIDE SEQUENCE</scope>
    <source>
        <strain evidence="2">CBS 109.77</strain>
    </source>
</reference>
<dbReference type="EMBL" id="MU001805">
    <property type="protein sequence ID" value="KAF2797514.1"/>
    <property type="molecule type" value="Genomic_DNA"/>
</dbReference>
<name>A0A6A6XMR2_9PLEO</name>
<proteinExistence type="predicted"/>
<dbReference type="AlphaFoldDB" id="A0A6A6XMR2"/>